<protein>
    <submittedName>
        <fullName evidence="1">Uncharacterized protein</fullName>
    </submittedName>
</protein>
<comment type="caution">
    <text evidence="1">The sequence shown here is derived from an EMBL/GenBank/DDBJ whole genome shotgun (WGS) entry which is preliminary data.</text>
</comment>
<dbReference type="Proteomes" id="UP000619033">
    <property type="component" value="Unassembled WGS sequence"/>
</dbReference>
<dbReference type="EMBL" id="JAESVP010000009">
    <property type="protein sequence ID" value="MBL4929649.1"/>
    <property type="molecule type" value="Genomic_DNA"/>
</dbReference>
<evidence type="ECO:0000313" key="1">
    <source>
        <dbReference type="EMBL" id="MBL4929649.1"/>
    </source>
</evidence>
<dbReference type="AlphaFoldDB" id="A0A8J7SX69"/>
<sequence>MARTPSPFEACLAPLVRLAVKFPDMEGQVIWWEATGWQAQEDEEAMLDAEELAFYAEGLLAEGFGLHWQALAEIEAPSIPILTRLFFCEGALPDLPAPTADWTVLAQGRHPVA</sequence>
<keyword evidence="2" id="KW-1185">Reference proteome</keyword>
<evidence type="ECO:0000313" key="2">
    <source>
        <dbReference type="Proteomes" id="UP000619033"/>
    </source>
</evidence>
<proteinExistence type="predicted"/>
<dbReference type="RefSeq" id="WP_202662186.1">
    <property type="nucleotide sequence ID" value="NZ_JAESVP010000009.1"/>
</dbReference>
<accession>A0A8J7SX69</accession>
<reference evidence="1" key="1">
    <citation type="submission" date="2021-01" db="EMBL/GenBank/DDBJ databases">
        <title>Genome seq and assembly of Tabrizicola sp. KVB23.</title>
        <authorList>
            <person name="Chhetri G."/>
        </authorList>
    </citation>
    <scope>NUCLEOTIDE SEQUENCE</scope>
    <source>
        <strain evidence="1">KVB23</strain>
    </source>
</reference>
<organism evidence="1 2">
    <name type="scientific">Fuscibacter oryzae</name>
    <dbReference type="NCBI Taxonomy" id="2803939"/>
    <lineage>
        <taxon>Bacteria</taxon>
        <taxon>Pseudomonadati</taxon>
        <taxon>Pseudomonadota</taxon>
        <taxon>Alphaproteobacteria</taxon>
        <taxon>Rhodobacterales</taxon>
        <taxon>Paracoccaceae</taxon>
        <taxon>Fuscibacter</taxon>
    </lineage>
</organism>
<gene>
    <name evidence="1" type="ORF">JI744_16205</name>
</gene>
<name>A0A8J7SX69_9RHOB</name>